<proteinExistence type="predicted"/>
<dbReference type="AlphaFoldDB" id="A0A1G9Y0N6"/>
<organism evidence="1 2">
    <name type="scientific">Methylobacterium phyllostachyos</name>
    <dbReference type="NCBI Taxonomy" id="582672"/>
    <lineage>
        <taxon>Bacteria</taxon>
        <taxon>Pseudomonadati</taxon>
        <taxon>Pseudomonadota</taxon>
        <taxon>Alphaproteobacteria</taxon>
        <taxon>Hyphomicrobiales</taxon>
        <taxon>Methylobacteriaceae</taxon>
        <taxon>Methylobacterium</taxon>
    </lineage>
</organism>
<keyword evidence="2" id="KW-1185">Reference proteome</keyword>
<evidence type="ECO:0000313" key="1">
    <source>
        <dbReference type="EMBL" id="SDN02624.1"/>
    </source>
</evidence>
<dbReference type="EMBL" id="FNHS01000005">
    <property type="protein sequence ID" value="SDN02624.1"/>
    <property type="molecule type" value="Genomic_DNA"/>
</dbReference>
<dbReference type="STRING" id="582672.SAMN05216360_105119"/>
<name>A0A1G9Y0N6_9HYPH</name>
<sequence length="43" mass="4819">MKSEPRALPADPADVEDFATRAEARDRGQRVRLIRRTRAGLGL</sequence>
<accession>A0A1G9Y0N6</accession>
<reference evidence="2" key="1">
    <citation type="submission" date="2016-10" db="EMBL/GenBank/DDBJ databases">
        <authorList>
            <person name="Varghese N."/>
            <person name="Submissions S."/>
        </authorList>
    </citation>
    <scope>NUCLEOTIDE SEQUENCE [LARGE SCALE GENOMIC DNA]</scope>
    <source>
        <strain evidence="2">BL47</strain>
    </source>
</reference>
<protein>
    <submittedName>
        <fullName evidence="1">Putative transcriptional regulator</fullName>
    </submittedName>
</protein>
<gene>
    <name evidence="1" type="ORF">SAMN05216360_105119</name>
</gene>
<evidence type="ECO:0000313" key="2">
    <source>
        <dbReference type="Proteomes" id="UP000198704"/>
    </source>
</evidence>
<dbReference type="RefSeq" id="WP_280140958.1">
    <property type="nucleotide sequence ID" value="NZ_FNHS01000005.1"/>
</dbReference>
<dbReference type="Proteomes" id="UP000198704">
    <property type="component" value="Unassembled WGS sequence"/>
</dbReference>